<evidence type="ECO:0000256" key="1">
    <source>
        <dbReference type="SAM" id="SignalP"/>
    </source>
</evidence>
<proteinExistence type="predicted"/>
<accession>A0ABV9CJN4</accession>
<organism evidence="2 3">
    <name type="scientific">Sphaerisporangium dianthi</name>
    <dbReference type="NCBI Taxonomy" id="1436120"/>
    <lineage>
        <taxon>Bacteria</taxon>
        <taxon>Bacillati</taxon>
        <taxon>Actinomycetota</taxon>
        <taxon>Actinomycetes</taxon>
        <taxon>Streptosporangiales</taxon>
        <taxon>Streptosporangiaceae</taxon>
        <taxon>Sphaerisporangium</taxon>
    </lineage>
</organism>
<keyword evidence="3" id="KW-1185">Reference proteome</keyword>
<dbReference type="EMBL" id="JBHSFP010000015">
    <property type="protein sequence ID" value="MFC4533375.1"/>
    <property type="molecule type" value="Genomic_DNA"/>
</dbReference>
<dbReference type="Pfam" id="PF04228">
    <property type="entry name" value="Zn_peptidase"/>
    <property type="match status" value="2"/>
</dbReference>
<dbReference type="Proteomes" id="UP001596004">
    <property type="component" value="Unassembled WGS sequence"/>
</dbReference>
<evidence type="ECO:0000313" key="2">
    <source>
        <dbReference type="EMBL" id="MFC4533375.1"/>
    </source>
</evidence>
<gene>
    <name evidence="2" type="ORF">ACFO60_21600</name>
</gene>
<feature type="signal peptide" evidence="1">
    <location>
        <begin position="1"/>
        <end position="21"/>
    </location>
</feature>
<dbReference type="RefSeq" id="WP_380842788.1">
    <property type="nucleotide sequence ID" value="NZ_JBHSFP010000015.1"/>
</dbReference>
<sequence>MRRRLSAWTALAVLSTATMFAGGGTAHASATGKAGSRDVLAHSREMDGMKSDINTALYVVDRFWAAHWSQYFTGRYYTPNIFGGYSRSGRSAPYCGNKRLSYDNAFYCHNGRYIAWDTDLMRRGYRSGDAWVYDVIAHEWGHAVQAHLSVLFVSRAAELQADCLAGAALYGAAADGTLRFEEGDVEEIADALRAMADETRWTKPGDHGSARQRIAAFDRGAAYGVRSCLSM</sequence>
<name>A0ABV9CJN4_9ACTN</name>
<evidence type="ECO:0000313" key="3">
    <source>
        <dbReference type="Proteomes" id="UP001596004"/>
    </source>
</evidence>
<dbReference type="SUPFAM" id="SSF55486">
    <property type="entry name" value="Metalloproteases ('zincins'), catalytic domain"/>
    <property type="match status" value="1"/>
</dbReference>
<keyword evidence="1" id="KW-0732">Signal</keyword>
<feature type="chain" id="PRO_5045141668" evidence="1">
    <location>
        <begin position="22"/>
        <end position="231"/>
    </location>
</feature>
<dbReference type="InterPro" id="IPR007343">
    <property type="entry name" value="Uncharacterised_pept_Zn_put"/>
</dbReference>
<reference evidence="3" key="1">
    <citation type="journal article" date="2019" name="Int. J. Syst. Evol. Microbiol.">
        <title>The Global Catalogue of Microorganisms (GCM) 10K type strain sequencing project: providing services to taxonomists for standard genome sequencing and annotation.</title>
        <authorList>
            <consortium name="The Broad Institute Genomics Platform"/>
            <consortium name="The Broad Institute Genome Sequencing Center for Infectious Disease"/>
            <person name="Wu L."/>
            <person name="Ma J."/>
        </authorList>
    </citation>
    <scope>NUCLEOTIDE SEQUENCE [LARGE SCALE GENOMIC DNA]</scope>
    <source>
        <strain evidence="3">CGMCC 4.7132</strain>
    </source>
</reference>
<comment type="caution">
    <text evidence="2">The sequence shown here is derived from an EMBL/GenBank/DDBJ whole genome shotgun (WGS) entry which is preliminary data.</text>
</comment>
<protein>
    <submittedName>
        <fullName evidence="2">Neutral zinc metallopeptidase</fullName>
    </submittedName>
</protein>